<name>A0A327XAH3_LARAB</name>
<evidence type="ECO:0000313" key="2">
    <source>
        <dbReference type="Proteomes" id="UP000248790"/>
    </source>
</evidence>
<evidence type="ECO:0008006" key="3">
    <source>
        <dbReference type="Google" id="ProtNLM"/>
    </source>
</evidence>
<dbReference type="Gene3D" id="2.60.40.3440">
    <property type="match status" value="3"/>
</dbReference>
<dbReference type="RefSeq" id="WP_111626807.1">
    <property type="nucleotide sequence ID" value="NZ_QLMC01000001.1"/>
</dbReference>
<dbReference type="AlphaFoldDB" id="A0A327XAH3"/>
<reference evidence="1 2" key="1">
    <citation type="submission" date="2018-06" db="EMBL/GenBank/DDBJ databases">
        <title>Genomic Encyclopedia of Archaeal and Bacterial Type Strains, Phase II (KMG-II): from individual species to whole genera.</title>
        <authorList>
            <person name="Goeker M."/>
        </authorList>
    </citation>
    <scope>NUCLEOTIDE SEQUENCE [LARGE SCALE GENOMIC DNA]</scope>
    <source>
        <strain evidence="1 2">DSM 21851</strain>
    </source>
</reference>
<gene>
    <name evidence="1" type="ORF">LX87_00742</name>
</gene>
<dbReference type="Pfam" id="PF17963">
    <property type="entry name" value="Big_9"/>
    <property type="match status" value="3"/>
</dbReference>
<dbReference type="EMBL" id="QLMC01000001">
    <property type="protein sequence ID" value="RAK02622.1"/>
    <property type="molecule type" value="Genomic_DNA"/>
</dbReference>
<evidence type="ECO:0000313" key="1">
    <source>
        <dbReference type="EMBL" id="RAK02622.1"/>
    </source>
</evidence>
<organism evidence="1 2">
    <name type="scientific">Larkinella arboricola</name>
    <dbReference type="NCBI Taxonomy" id="643671"/>
    <lineage>
        <taxon>Bacteria</taxon>
        <taxon>Pseudomonadati</taxon>
        <taxon>Bacteroidota</taxon>
        <taxon>Cytophagia</taxon>
        <taxon>Cytophagales</taxon>
        <taxon>Spirosomataceae</taxon>
        <taxon>Larkinella</taxon>
    </lineage>
</organism>
<protein>
    <recommendedName>
        <fullName evidence="3">Tandem-95 repeat protein</fullName>
    </recommendedName>
</protein>
<dbReference type="OrthoDB" id="9805017at2"/>
<dbReference type="PROSITE" id="PS51257">
    <property type="entry name" value="PROKAR_LIPOPROTEIN"/>
    <property type="match status" value="1"/>
</dbReference>
<comment type="caution">
    <text evidence="1">The sequence shown here is derived from an EMBL/GenBank/DDBJ whole genome shotgun (WGS) entry which is preliminary data.</text>
</comment>
<dbReference type="NCBIfam" id="NF012211">
    <property type="entry name" value="tand_rpt_95"/>
    <property type="match status" value="1"/>
</dbReference>
<sequence>MKARFCRTFFVVLVWSIVASCDRITEEAVPDPDPVDHEEIEYYTLPDQQVAIDLKSISGLNTVTTLHITQTPRLGHATFSRSGLLIYTPHSTFVVGEDQFMVSAANASKLARSFRINMAADSSRIPCNAGPLPDWYRTPENQALTMDVLKNDRFCDATVDLASLEVGQQPEHGKLSVENGKIIYTPSAGFNGFDYFFYKVKAVFPDKNRTFLAPVKIGVGDPYKDCQITLRDDDVYWKQWFITDSLRIPVLSNDQLCRSRFDLPITITRPPVNGTVNVRNNTVIYYPANGFKGEDQLKYQRCDNGACQEATARISISGPEANCALQARNDKGQISLAALSAAPNRRVVFIYALGNDQVCVPLRQMVITDNPSQANLQVLPNGVILYRPPADFKGNLQFTYELTDIQSNKSSATVNLSIK</sequence>
<proteinExistence type="predicted"/>
<accession>A0A327XAH3</accession>
<keyword evidence="2" id="KW-1185">Reference proteome</keyword>
<dbReference type="Proteomes" id="UP000248790">
    <property type="component" value="Unassembled WGS sequence"/>
</dbReference>